<proteinExistence type="inferred from homology"/>
<sequence length="204" mass="21962">MTTEMPNRDQSEYPQITLASASPRRGALLQQIQVSYEVLPVNIDESHQAGESAQQFVKRLALQKAQAGFALVSTRPALGSDTVVVLDTASGQQILGKPQDVQMAADMLAMLSGKSHQVMTAVAIVSTEGEYCVLNTSEVEFAELNSQQIAFYCQTGEPLDKAGSYGIQGTAAQFIKNINGSYSGIMGLPLYETVELLKQAKIKT</sequence>
<dbReference type="HAMAP" id="MF_00528">
    <property type="entry name" value="Maf"/>
    <property type="match status" value="1"/>
</dbReference>
<evidence type="ECO:0000256" key="2">
    <source>
        <dbReference type="ARBA" id="ARBA00022801"/>
    </source>
</evidence>
<dbReference type="GO" id="GO:0047429">
    <property type="term" value="F:nucleoside triphosphate diphosphatase activity"/>
    <property type="evidence" value="ECO:0007669"/>
    <property type="project" value="InterPro"/>
</dbReference>
<accession>A0A3B0XR10</accession>
<evidence type="ECO:0000313" key="3">
    <source>
        <dbReference type="EMBL" id="VAW69991.1"/>
    </source>
</evidence>
<protein>
    <submittedName>
        <fullName evidence="3">Septum formation protein Maf</fullName>
    </submittedName>
</protein>
<dbReference type="Pfam" id="PF02545">
    <property type="entry name" value="Maf"/>
    <property type="match status" value="1"/>
</dbReference>
<dbReference type="Gene3D" id="3.90.950.10">
    <property type="match status" value="1"/>
</dbReference>
<dbReference type="PIRSF" id="PIRSF006305">
    <property type="entry name" value="Maf"/>
    <property type="match status" value="1"/>
</dbReference>
<dbReference type="InterPro" id="IPR003697">
    <property type="entry name" value="Maf-like"/>
</dbReference>
<dbReference type="SUPFAM" id="SSF52972">
    <property type="entry name" value="ITPase-like"/>
    <property type="match status" value="1"/>
</dbReference>
<evidence type="ECO:0000256" key="1">
    <source>
        <dbReference type="ARBA" id="ARBA00001968"/>
    </source>
</evidence>
<dbReference type="PANTHER" id="PTHR43213:SF5">
    <property type="entry name" value="BIFUNCTIONAL DTTP_UTP PYROPHOSPHATASE_METHYLTRANSFERASE PROTEIN-RELATED"/>
    <property type="match status" value="1"/>
</dbReference>
<gene>
    <name evidence="3" type="ORF">MNBD_GAMMA09-1718</name>
</gene>
<dbReference type="AlphaFoldDB" id="A0A3B0XR10"/>
<dbReference type="InterPro" id="IPR029001">
    <property type="entry name" value="ITPase-like_fam"/>
</dbReference>
<comment type="cofactor">
    <cofactor evidence="1">
        <name>a divalent metal cation</name>
        <dbReference type="ChEBI" id="CHEBI:60240"/>
    </cofactor>
</comment>
<reference evidence="3" key="1">
    <citation type="submission" date="2018-06" db="EMBL/GenBank/DDBJ databases">
        <authorList>
            <person name="Zhirakovskaya E."/>
        </authorList>
    </citation>
    <scope>NUCLEOTIDE SEQUENCE</scope>
</reference>
<name>A0A3B0XR10_9ZZZZ</name>
<dbReference type="PANTHER" id="PTHR43213">
    <property type="entry name" value="BIFUNCTIONAL DTTP/UTP PYROPHOSPHATASE/METHYLTRANSFERASE PROTEIN-RELATED"/>
    <property type="match status" value="1"/>
</dbReference>
<organism evidence="3">
    <name type="scientific">hydrothermal vent metagenome</name>
    <dbReference type="NCBI Taxonomy" id="652676"/>
    <lineage>
        <taxon>unclassified sequences</taxon>
        <taxon>metagenomes</taxon>
        <taxon>ecological metagenomes</taxon>
    </lineage>
</organism>
<dbReference type="NCBIfam" id="TIGR00172">
    <property type="entry name" value="maf"/>
    <property type="match status" value="1"/>
</dbReference>
<keyword evidence="2" id="KW-0378">Hydrolase</keyword>
<dbReference type="CDD" id="cd00555">
    <property type="entry name" value="Maf"/>
    <property type="match status" value="1"/>
</dbReference>
<dbReference type="EMBL" id="UOFI01000185">
    <property type="protein sequence ID" value="VAW69991.1"/>
    <property type="molecule type" value="Genomic_DNA"/>
</dbReference>